<comment type="catalytic activity">
    <reaction evidence="2">
        <text>ATP = 3',5'-cyclic AMP + diphosphate</text>
        <dbReference type="Rhea" id="RHEA:15389"/>
        <dbReference type="ChEBI" id="CHEBI:30616"/>
        <dbReference type="ChEBI" id="CHEBI:33019"/>
        <dbReference type="ChEBI" id="CHEBI:58165"/>
        <dbReference type="EC" id="4.6.1.1"/>
    </reaction>
</comment>
<proteinExistence type="predicted"/>
<evidence type="ECO:0000256" key="7">
    <source>
        <dbReference type="ARBA" id="ARBA00022741"/>
    </source>
</evidence>
<dbReference type="Proteomes" id="UP000270296">
    <property type="component" value="Unassembled WGS sequence"/>
</dbReference>
<dbReference type="EMBL" id="UZAM01011576">
    <property type="protein sequence ID" value="VDP17055.1"/>
    <property type="molecule type" value="Genomic_DNA"/>
</dbReference>
<evidence type="ECO:0000259" key="13">
    <source>
        <dbReference type="PROSITE" id="PS50125"/>
    </source>
</evidence>
<evidence type="ECO:0000256" key="12">
    <source>
        <dbReference type="ARBA" id="ARBA00023239"/>
    </source>
</evidence>
<dbReference type="SUPFAM" id="SSF55073">
    <property type="entry name" value="Nucleotide cyclase"/>
    <property type="match status" value="1"/>
</dbReference>
<keyword evidence="7" id="KW-0547">Nucleotide-binding</keyword>
<keyword evidence="10" id="KW-1133">Transmembrane helix</keyword>
<protein>
    <recommendedName>
        <fullName evidence="4">adenylate cyclase</fullName>
        <ecNumber evidence="4">4.6.1.1</ecNumber>
    </recommendedName>
</protein>
<dbReference type="Pfam" id="PF00211">
    <property type="entry name" value="Guanylate_cyc"/>
    <property type="match status" value="1"/>
</dbReference>
<dbReference type="PANTHER" id="PTHR45627:SF16">
    <property type="entry name" value="ADENYLATE CYCLASE"/>
    <property type="match status" value="1"/>
</dbReference>
<evidence type="ECO:0000313" key="16">
    <source>
        <dbReference type="WBParaSite" id="SBAD_0000873401-mRNA-1"/>
    </source>
</evidence>
<reference evidence="16" key="1">
    <citation type="submission" date="2016-06" db="UniProtKB">
        <authorList>
            <consortium name="WormBaseParasite"/>
        </authorList>
    </citation>
    <scope>IDENTIFICATION</scope>
</reference>
<dbReference type="GO" id="GO:0005524">
    <property type="term" value="F:ATP binding"/>
    <property type="evidence" value="ECO:0007669"/>
    <property type="project" value="UniProtKB-KW"/>
</dbReference>
<keyword evidence="15" id="KW-1185">Reference proteome</keyword>
<dbReference type="GO" id="GO:0005886">
    <property type="term" value="C:plasma membrane"/>
    <property type="evidence" value="ECO:0007669"/>
    <property type="project" value="TreeGrafter"/>
</dbReference>
<keyword evidence="6" id="KW-0479">Metal-binding</keyword>
<evidence type="ECO:0000256" key="1">
    <source>
        <dbReference type="ARBA" id="ARBA00001436"/>
    </source>
</evidence>
<evidence type="ECO:0000313" key="15">
    <source>
        <dbReference type="Proteomes" id="UP000270296"/>
    </source>
</evidence>
<evidence type="ECO:0000256" key="3">
    <source>
        <dbReference type="ARBA" id="ARBA00004141"/>
    </source>
</evidence>
<dbReference type="GO" id="GO:0007189">
    <property type="term" value="P:adenylate cyclase-activating G protein-coupled receptor signaling pathway"/>
    <property type="evidence" value="ECO:0007669"/>
    <property type="project" value="TreeGrafter"/>
</dbReference>
<evidence type="ECO:0000256" key="4">
    <source>
        <dbReference type="ARBA" id="ARBA00012201"/>
    </source>
</evidence>
<evidence type="ECO:0000256" key="2">
    <source>
        <dbReference type="ARBA" id="ARBA00001593"/>
    </source>
</evidence>
<dbReference type="EC" id="4.6.1.1" evidence="4"/>
<dbReference type="InterPro" id="IPR001054">
    <property type="entry name" value="A/G_cyclase"/>
</dbReference>
<dbReference type="PROSITE" id="PS50125">
    <property type="entry name" value="GUANYLATE_CYCLASE_2"/>
    <property type="match status" value="1"/>
</dbReference>
<evidence type="ECO:0000256" key="11">
    <source>
        <dbReference type="ARBA" id="ARBA00023136"/>
    </source>
</evidence>
<keyword evidence="8" id="KW-0067">ATP-binding</keyword>
<dbReference type="GO" id="GO:0046872">
    <property type="term" value="F:metal ion binding"/>
    <property type="evidence" value="ECO:0007669"/>
    <property type="project" value="UniProtKB-KW"/>
</dbReference>
<dbReference type="PANTHER" id="PTHR45627">
    <property type="entry name" value="ADENYLATE CYCLASE TYPE 1"/>
    <property type="match status" value="1"/>
</dbReference>
<reference evidence="14 15" key="2">
    <citation type="submission" date="2018-11" db="EMBL/GenBank/DDBJ databases">
        <authorList>
            <consortium name="Pathogen Informatics"/>
        </authorList>
    </citation>
    <scope>NUCLEOTIDE SEQUENCE [LARGE SCALE GENOMIC DNA]</scope>
</reference>
<name>A0A183IXS6_9BILA</name>
<organism evidence="16">
    <name type="scientific">Soboliphyme baturini</name>
    <dbReference type="NCBI Taxonomy" id="241478"/>
    <lineage>
        <taxon>Eukaryota</taxon>
        <taxon>Metazoa</taxon>
        <taxon>Ecdysozoa</taxon>
        <taxon>Nematoda</taxon>
        <taxon>Enoplea</taxon>
        <taxon>Dorylaimia</taxon>
        <taxon>Dioctophymatida</taxon>
        <taxon>Dioctophymatoidea</taxon>
        <taxon>Soboliphymatidae</taxon>
        <taxon>Soboliphyme</taxon>
    </lineage>
</organism>
<comment type="catalytic activity">
    <reaction evidence="1">
        <text>GTP = 3',5'-cyclic GMP + diphosphate</text>
        <dbReference type="Rhea" id="RHEA:13665"/>
        <dbReference type="ChEBI" id="CHEBI:33019"/>
        <dbReference type="ChEBI" id="CHEBI:37565"/>
        <dbReference type="ChEBI" id="CHEBI:57746"/>
        <dbReference type="EC" id="4.6.1.2"/>
    </reaction>
</comment>
<keyword evidence="9" id="KW-0460">Magnesium</keyword>
<dbReference type="GO" id="GO:0004383">
    <property type="term" value="F:guanylate cyclase activity"/>
    <property type="evidence" value="ECO:0007669"/>
    <property type="project" value="UniProtKB-EC"/>
</dbReference>
<keyword evidence="12" id="KW-0456">Lyase</keyword>
<keyword evidence="5" id="KW-0812">Transmembrane</keyword>
<evidence type="ECO:0000256" key="10">
    <source>
        <dbReference type="ARBA" id="ARBA00022989"/>
    </source>
</evidence>
<feature type="domain" description="Guanylate cyclase" evidence="13">
    <location>
        <begin position="55"/>
        <end position="90"/>
    </location>
</feature>
<dbReference type="InterPro" id="IPR029787">
    <property type="entry name" value="Nucleotide_cyclase"/>
</dbReference>
<dbReference type="Gene3D" id="3.30.70.1230">
    <property type="entry name" value="Nucleotide cyclase"/>
    <property type="match status" value="1"/>
</dbReference>
<dbReference type="GO" id="GO:0035556">
    <property type="term" value="P:intracellular signal transduction"/>
    <property type="evidence" value="ECO:0007669"/>
    <property type="project" value="InterPro"/>
</dbReference>
<keyword evidence="11" id="KW-0472">Membrane</keyword>
<evidence type="ECO:0000313" key="14">
    <source>
        <dbReference type="EMBL" id="VDP17055.1"/>
    </source>
</evidence>
<comment type="subcellular location">
    <subcellularLocation>
        <location evidence="3">Membrane</location>
        <topology evidence="3">Multi-pass membrane protein</topology>
    </subcellularLocation>
</comment>
<evidence type="ECO:0000256" key="5">
    <source>
        <dbReference type="ARBA" id="ARBA00022692"/>
    </source>
</evidence>
<evidence type="ECO:0000256" key="8">
    <source>
        <dbReference type="ARBA" id="ARBA00022840"/>
    </source>
</evidence>
<dbReference type="AlphaFoldDB" id="A0A183IXS6"/>
<dbReference type="WBParaSite" id="SBAD_0000873401-mRNA-1">
    <property type="protein sequence ID" value="SBAD_0000873401-mRNA-1"/>
    <property type="gene ID" value="SBAD_0000873401"/>
</dbReference>
<gene>
    <name evidence="14" type="ORF">SBAD_LOCUS8424</name>
</gene>
<dbReference type="GO" id="GO:0004016">
    <property type="term" value="F:adenylate cyclase activity"/>
    <property type="evidence" value="ECO:0007669"/>
    <property type="project" value="UniProtKB-EC"/>
</dbReference>
<evidence type="ECO:0000256" key="6">
    <source>
        <dbReference type="ARBA" id="ARBA00022723"/>
    </source>
</evidence>
<accession>A0A183IXS6</accession>
<evidence type="ECO:0000256" key="9">
    <source>
        <dbReference type="ARBA" id="ARBA00022842"/>
    </source>
</evidence>
<dbReference type="OrthoDB" id="2107370at2759"/>
<sequence>MLCRQANKNLCDFKERLLRNELPPHVAMQVKAGITSKQMHSQFRNIYIQRHENVSILFADIVGFTDLASQCTAQDLVRILNELFGRFDQIALVSIV</sequence>